<dbReference type="EMBL" id="BMAT01009877">
    <property type="protein sequence ID" value="GFS15485.1"/>
    <property type="molecule type" value="Genomic_DNA"/>
</dbReference>
<dbReference type="AlphaFoldDB" id="A0AAV4J0V7"/>
<sequence>MKILSSLVFSTLMFVSIQAFKQNWFLLDRICEFTDVKFEPFKVQYAYQGCIQCVCLKGDAYQVLVCRMVCPRWFKYAGPPLSLDEDGILQ</sequence>
<accession>A0AAV4J0V7</accession>
<organism evidence="2 3">
    <name type="scientific">Elysia marginata</name>
    <dbReference type="NCBI Taxonomy" id="1093978"/>
    <lineage>
        <taxon>Eukaryota</taxon>
        <taxon>Metazoa</taxon>
        <taxon>Spiralia</taxon>
        <taxon>Lophotrochozoa</taxon>
        <taxon>Mollusca</taxon>
        <taxon>Gastropoda</taxon>
        <taxon>Heterobranchia</taxon>
        <taxon>Euthyneura</taxon>
        <taxon>Panpulmonata</taxon>
        <taxon>Sacoglossa</taxon>
        <taxon>Placobranchoidea</taxon>
        <taxon>Plakobranchidae</taxon>
        <taxon>Elysia</taxon>
    </lineage>
</organism>
<keyword evidence="3" id="KW-1185">Reference proteome</keyword>
<evidence type="ECO:0000256" key="1">
    <source>
        <dbReference type="SAM" id="SignalP"/>
    </source>
</evidence>
<reference evidence="2 3" key="1">
    <citation type="journal article" date="2021" name="Elife">
        <title>Chloroplast acquisition without the gene transfer in kleptoplastic sea slugs, Plakobranchus ocellatus.</title>
        <authorList>
            <person name="Maeda T."/>
            <person name="Takahashi S."/>
            <person name="Yoshida T."/>
            <person name="Shimamura S."/>
            <person name="Takaki Y."/>
            <person name="Nagai Y."/>
            <person name="Toyoda A."/>
            <person name="Suzuki Y."/>
            <person name="Arimoto A."/>
            <person name="Ishii H."/>
            <person name="Satoh N."/>
            <person name="Nishiyama T."/>
            <person name="Hasebe M."/>
            <person name="Maruyama T."/>
            <person name="Minagawa J."/>
            <person name="Obokata J."/>
            <person name="Shigenobu S."/>
        </authorList>
    </citation>
    <scope>NUCLEOTIDE SEQUENCE [LARGE SCALE GENOMIC DNA]</scope>
</reference>
<feature type="signal peptide" evidence="1">
    <location>
        <begin position="1"/>
        <end position="19"/>
    </location>
</feature>
<protein>
    <submittedName>
        <fullName evidence="2">Uncharacterized protein</fullName>
    </submittedName>
</protein>
<name>A0AAV4J0V7_9GAST</name>
<keyword evidence="1" id="KW-0732">Signal</keyword>
<proteinExistence type="predicted"/>
<dbReference type="Proteomes" id="UP000762676">
    <property type="component" value="Unassembled WGS sequence"/>
</dbReference>
<evidence type="ECO:0000313" key="3">
    <source>
        <dbReference type="Proteomes" id="UP000762676"/>
    </source>
</evidence>
<feature type="chain" id="PRO_5043910031" evidence="1">
    <location>
        <begin position="20"/>
        <end position="90"/>
    </location>
</feature>
<gene>
    <name evidence="2" type="ORF">ElyMa_004933900</name>
</gene>
<comment type="caution">
    <text evidence="2">The sequence shown here is derived from an EMBL/GenBank/DDBJ whole genome shotgun (WGS) entry which is preliminary data.</text>
</comment>
<evidence type="ECO:0000313" key="2">
    <source>
        <dbReference type="EMBL" id="GFS15485.1"/>
    </source>
</evidence>